<accession>A0A397SDB4</accession>
<evidence type="ECO:0000313" key="2">
    <source>
        <dbReference type="Proteomes" id="UP000265703"/>
    </source>
</evidence>
<dbReference type="OrthoDB" id="2415089at2759"/>
<organism evidence="1 2">
    <name type="scientific">Glomus cerebriforme</name>
    <dbReference type="NCBI Taxonomy" id="658196"/>
    <lineage>
        <taxon>Eukaryota</taxon>
        <taxon>Fungi</taxon>
        <taxon>Fungi incertae sedis</taxon>
        <taxon>Mucoromycota</taxon>
        <taxon>Glomeromycotina</taxon>
        <taxon>Glomeromycetes</taxon>
        <taxon>Glomerales</taxon>
        <taxon>Glomeraceae</taxon>
        <taxon>Glomus</taxon>
    </lineage>
</organism>
<protein>
    <submittedName>
        <fullName evidence="1">Uncharacterized protein</fullName>
    </submittedName>
</protein>
<reference evidence="1 2" key="1">
    <citation type="submission" date="2018-06" db="EMBL/GenBank/DDBJ databases">
        <title>Comparative genomics reveals the genomic features of Rhizophagus irregularis, R. cerebriforme, R. diaphanum and Gigaspora rosea, and their symbiotic lifestyle signature.</title>
        <authorList>
            <person name="Morin E."/>
            <person name="San Clemente H."/>
            <person name="Chen E.C.H."/>
            <person name="De La Providencia I."/>
            <person name="Hainaut M."/>
            <person name="Kuo A."/>
            <person name="Kohler A."/>
            <person name="Murat C."/>
            <person name="Tang N."/>
            <person name="Roy S."/>
            <person name="Loubradou J."/>
            <person name="Henrissat B."/>
            <person name="Grigoriev I.V."/>
            <person name="Corradi N."/>
            <person name="Roux C."/>
            <person name="Martin F.M."/>
        </authorList>
    </citation>
    <scope>NUCLEOTIDE SEQUENCE [LARGE SCALE GENOMIC DNA]</scope>
    <source>
        <strain evidence="1 2">DAOM 227022</strain>
    </source>
</reference>
<gene>
    <name evidence="1" type="ORF">C1645_838186</name>
</gene>
<proteinExistence type="predicted"/>
<dbReference type="Proteomes" id="UP000265703">
    <property type="component" value="Unassembled WGS sequence"/>
</dbReference>
<evidence type="ECO:0000313" key="1">
    <source>
        <dbReference type="EMBL" id="RIA80721.1"/>
    </source>
</evidence>
<sequence>MAFDNIVVTSPTTDQKLGSTVDVKWDTTQISTGLQITDTSVPPKAVPHPFTDGHKQITLFDDPDLVGASCLAPIFDEDHDVTGSLIENCTEYQNTKQISETESVQQRVSQTTLDKYNNLFRFRSIQMEGLLGRAFFSAGLSMNYIDMQALAF</sequence>
<name>A0A397SDB4_9GLOM</name>
<keyword evidence="2" id="KW-1185">Reference proteome</keyword>
<comment type="caution">
    <text evidence="1">The sequence shown here is derived from an EMBL/GenBank/DDBJ whole genome shotgun (WGS) entry which is preliminary data.</text>
</comment>
<dbReference type="AlphaFoldDB" id="A0A397SDB4"/>
<dbReference type="EMBL" id="QKYT01000910">
    <property type="protein sequence ID" value="RIA80721.1"/>
    <property type="molecule type" value="Genomic_DNA"/>
</dbReference>